<keyword evidence="9" id="KW-0342">GTP-binding</keyword>
<dbReference type="PRINTS" id="PR00315">
    <property type="entry name" value="ELONGATNFCT"/>
</dbReference>
<dbReference type="InterPro" id="IPR009000">
    <property type="entry name" value="Transl_B-barrel_sf"/>
</dbReference>
<comment type="similarity">
    <text evidence="2">Belongs to the TRAFAC class translation factor GTPase superfamily. Classic translation factor GTPase family. EF-Tu/EF-1A subfamily.</text>
</comment>
<sequence>MSDNQSSRVDDVAEKTSKITLNAKAPAFTPRFNAKAPAFVPQKASQNTAARDSAPAPNPISINIGGAPAAAAPAPKPISISIGSAAATPASPTQADRAPATDANAGVATPDASEKKSAAKEEASVQPPKPAAPATPTAATAAVAADDSVADEEEMLLDEHFKEHVNVIFIGHVDAGKSTLGGNILYLTDMVDKRTMEKYEREAKEAGRESWYLSWALDTNQEERAKGKTVEVGRAFFETTKRRYTILDAPGHKNFVPSMLGGAAQADVGVLVVSARKGEFETGFERGGQTREHAILAKTSGVRRIIVAINKMDDVTVGWDKARYDEIINKITPFLKKTGYNPKTDIIFLPISGYTGAGVKDRVGSACSWYSGPSLLETLDGLEAIDRKINGPLRIPISEKYRDMGTVVSGKIESGHIKVNQKIIIMPEKRTCEISHIYGENETEEQSAVSGDNVRIKLRGVEEDSVQNGHVIVDAKNLCHNTVAFDAQLMILEAKNIMTAGHKSVLHVHTATEEIIITKLLHKLNAKGQKSRAPPPFVKKGDACIVRIEAAKPICVERFKDFPQLGRFTLRDEGKTIAIGKILKLIDPAAVNPTA</sequence>
<evidence type="ECO:0000256" key="8">
    <source>
        <dbReference type="ARBA" id="ARBA00022917"/>
    </source>
</evidence>
<keyword evidence="5" id="KW-0597">Phosphoprotein</keyword>
<dbReference type="SUPFAM" id="SSF52540">
    <property type="entry name" value="P-loop containing nucleoside triphosphate hydrolases"/>
    <property type="match status" value="1"/>
</dbReference>
<dbReference type="InterPro" id="IPR054696">
    <property type="entry name" value="GTP-eEF1A_C"/>
</dbReference>
<accession>A0A9W8I5C8</accession>
<feature type="region of interest" description="Disordered" evidence="14">
    <location>
        <begin position="1"/>
        <end position="146"/>
    </location>
</feature>
<protein>
    <recommendedName>
        <fullName evidence="3">Eukaryotic peptide chain release factor GTP-binding subunit</fullName>
    </recommendedName>
    <alternativeName>
        <fullName evidence="13">ERF-3</fullName>
    </alternativeName>
    <alternativeName>
        <fullName evidence="12">ERF2</fullName>
    </alternativeName>
    <alternativeName>
        <fullName evidence="10">Polypeptide release factor 3</fullName>
    </alternativeName>
    <alternativeName>
        <fullName evidence="11">Translation release factor 3</fullName>
    </alternativeName>
</protein>
<keyword evidence="8" id="KW-0648">Protein biosynthesis</keyword>
<dbReference type="Pfam" id="PF22594">
    <property type="entry name" value="GTP-eEF1A_C"/>
    <property type="match status" value="1"/>
</dbReference>
<dbReference type="InterPro" id="IPR000795">
    <property type="entry name" value="T_Tr_GTP-bd_dom"/>
</dbReference>
<keyword evidence="7" id="KW-0547">Nucleotide-binding</keyword>
<dbReference type="SUPFAM" id="SSF50465">
    <property type="entry name" value="EF-Tu/eEF-1alpha/eIF2-gamma C-terminal domain"/>
    <property type="match status" value="1"/>
</dbReference>
<feature type="compositionally biased region" description="Low complexity" evidence="14">
    <location>
        <begin position="59"/>
        <end position="92"/>
    </location>
</feature>
<comment type="subcellular location">
    <subcellularLocation>
        <location evidence="1">Cytoplasm</location>
    </subcellularLocation>
</comment>
<evidence type="ECO:0000256" key="1">
    <source>
        <dbReference type="ARBA" id="ARBA00004496"/>
    </source>
</evidence>
<comment type="caution">
    <text evidence="16">The sequence shown here is derived from an EMBL/GenBank/DDBJ whole genome shotgun (WGS) entry which is preliminary data.</text>
</comment>
<feature type="compositionally biased region" description="Basic and acidic residues" evidence="14">
    <location>
        <begin position="112"/>
        <end position="123"/>
    </location>
</feature>
<dbReference type="Proteomes" id="UP001140094">
    <property type="component" value="Unassembled WGS sequence"/>
</dbReference>
<dbReference type="InterPro" id="IPR050100">
    <property type="entry name" value="TRAFAC_GTPase_members"/>
</dbReference>
<evidence type="ECO:0000256" key="3">
    <source>
        <dbReference type="ARBA" id="ARBA00015765"/>
    </source>
</evidence>
<evidence type="ECO:0000256" key="2">
    <source>
        <dbReference type="ARBA" id="ARBA00007249"/>
    </source>
</evidence>
<dbReference type="GO" id="GO:0003924">
    <property type="term" value="F:GTPase activity"/>
    <property type="evidence" value="ECO:0007669"/>
    <property type="project" value="InterPro"/>
</dbReference>
<dbReference type="EMBL" id="JANBUO010000011">
    <property type="protein sequence ID" value="KAJ2809100.1"/>
    <property type="molecule type" value="Genomic_DNA"/>
</dbReference>
<organism evidence="16 17">
    <name type="scientific">Coemansia guatemalensis</name>
    <dbReference type="NCBI Taxonomy" id="2761395"/>
    <lineage>
        <taxon>Eukaryota</taxon>
        <taxon>Fungi</taxon>
        <taxon>Fungi incertae sedis</taxon>
        <taxon>Zoopagomycota</taxon>
        <taxon>Kickxellomycotina</taxon>
        <taxon>Kickxellomycetes</taxon>
        <taxon>Kickxellales</taxon>
        <taxon>Kickxellaceae</taxon>
        <taxon>Coemansia</taxon>
    </lineage>
</organism>
<dbReference type="FunFam" id="3.40.50.300:FF:000503">
    <property type="entry name" value="Peptide chain release factor subunit 3"/>
    <property type="match status" value="1"/>
</dbReference>
<evidence type="ECO:0000256" key="13">
    <source>
        <dbReference type="ARBA" id="ARBA00031881"/>
    </source>
</evidence>
<dbReference type="PROSITE" id="PS51722">
    <property type="entry name" value="G_TR_2"/>
    <property type="match status" value="1"/>
</dbReference>
<dbReference type="GO" id="GO:0003747">
    <property type="term" value="F:translation release factor activity"/>
    <property type="evidence" value="ECO:0007669"/>
    <property type="project" value="InterPro"/>
</dbReference>
<evidence type="ECO:0000313" key="16">
    <source>
        <dbReference type="EMBL" id="KAJ2809100.1"/>
    </source>
</evidence>
<dbReference type="CDD" id="cd03704">
    <property type="entry name" value="eRF3_C_III"/>
    <property type="match status" value="1"/>
</dbReference>
<gene>
    <name evidence="16" type="primary">SUP35</name>
    <name evidence="16" type="ORF">H4R20_000404</name>
</gene>
<keyword evidence="4" id="KW-0963">Cytoplasm</keyword>
<dbReference type="GO" id="GO:0000288">
    <property type="term" value="P:nuclear-transcribed mRNA catabolic process, deadenylation-dependent decay"/>
    <property type="evidence" value="ECO:0007669"/>
    <property type="project" value="InterPro"/>
</dbReference>
<feature type="compositionally biased region" description="Low complexity" evidence="14">
    <location>
        <begin position="134"/>
        <end position="146"/>
    </location>
</feature>
<dbReference type="OrthoDB" id="342024at2759"/>
<dbReference type="Gene3D" id="2.40.30.10">
    <property type="entry name" value="Translation factors"/>
    <property type="match status" value="2"/>
</dbReference>
<evidence type="ECO:0000256" key="12">
    <source>
        <dbReference type="ARBA" id="ARBA00030845"/>
    </source>
</evidence>
<evidence type="ECO:0000256" key="9">
    <source>
        <dbReference type="ARBA" id="ARBA00023134"/>
    </source>
</evidence>
<dbReference type="Pfam" id="PF00009">
    <property type="entry name" value="GTP_EFTU"/>
    <property type="match status" value="1"/>
</dbReference>
<feature type="domain" description="Tr-type G" evidence="15">
    <location>
        <begin position="162"/>
        <end position="387"/>
    </location>
</feature>
<reference evidence="16" key="1">
    <citation type="submission" date="2022-07" db="EMBL/GenBank/DDBJ databases">
        <title>Phylogenomic reconstructions and comparative analyses of Kickxellomycotina fungi.</title>
        <authorList>
            <person name="Reynolds N.K."/>
            <person name="Stajich J.E."/>
            <person name="Barry K."/>
            <person name="Grigoriev I.V."/>
            <person name="Crous P."/>
            <person name="Smith M.E."/>
        </authorList>
    </citation>
    <scope>NUCLEOTIDE SEQUENCE</scope>
    <source>
        <strain evidence="16">NRRL 1565</strain>
    </source>
</reference>
<dbReference type="InterPro" id="IPR004161">
    <property type="entry name" value="EFTu-like_2"/>
</dbReference>
<name>A0A9W8I5C8_9FUNG</name>
<dbReference type="PRINTS" id="PR01343">
    <property type="entry name" value="YEASTERF"/>
</dbReference>
<dbReference type="InterPro" id="IPR009001">
    <property type="entry name" value="Transl_elong_EF1A/Init_IF2_C"/>
</dbReference>
<evidence type="ECO:0000256" key="10">
    <source>
        <dbReference type="ARBA" id="ARBA00029585"/>
    </source>
</evidence>
<dbReference type="GO" id="GO:0005829">
    <property type="term" value="C:cytosol"/>
    <property type="evidence" value="ECO:0007669"/>
    <property type="project" value="GOC"/>
</dbReference>
<evidence type="ECO:0000256" key="5">
    <source>
        <dbReference type="ARBA" id="ARBA00022553"/>
    </source>
</evidence>
<dbReference type="CDD" id="cd01883">
    <property type="entry name" value="EF1_alpha"/>
    <property type="match status" value="1"/>
</dbReference>
<dbReference type="InterPro" id="IPR003285">
    <property type="entry name" value="Sup35"/>
</dbReference>
<evidence type="ECO:0000256" key="14">
    <source>
        <dbReference type="SAM" id="MobiDB-lite"/>
    </source>
</evidence>
<evidence type="ECO:0000259" key="15">
    <source>
        <dbReference type="PROSITE" id="PS51722"/>
    </source>
</evidence>
<dbReference type="PANTHER" id="PTHR23115">
    <property type="entry name" value="TRANSLATION FACTOR"/>
    <property type="match status" value="1"/>
</dbReference>
<feature type="compositionally biased region" description="Basic and acidic residues" evidence="14">
    <location>
        <begin position="8"/>
        <end position="17"/>
    </location>
</feature>
<dbReference type="InterPro" id="IPR027417">
    <property type="entry name" value="P-loop_NTPase"/>
</dbReference>
<keyword evidence="6" id="KW-0677">Repeat</keyword>
<evidence type="ECO:0000256" key="7">
    <source>
        <dbReference type="ARBA" id="ARBA00022741"/>
    </source>
</evidence>
<dbReference type="GO" id="GO:0002184">
    <property type="term" value="P:cytoplasmic translational termination"/>
    <property type="evidence" value="ECO:0007669"/>
    <property type="project" value="UniProtKB-ARBA"/>
</dbReference>
<dbReference type="FunFam" id="2.40.30.10:FF:000020">
    <property type="entry name" value="Translation elongation factor EF-1"/>
    <property type="match status" value="1"/>
</dbReference>
<dbReference type="Pfam" id="PF03144">
    <property type="entry name" value="GTP_EFTU_D2"/>
    <property type="match status" value="1"/>
</dbReference>
<dbReference type="Gene3D" id="3.40.50.300">
    <property type="entry name" value="P-loop containing nucleotide triphosphate hydrolases"/>
    <property type="match status" value="1"/>
</dbReference>
<evidence type="ECO:0000256" key="11">
    <source>
        <dbReference type="ARBA" id="ARBA00030210"/>
    </source>
</evidence>
<dbReference type="AlphaFoldDB" id="A0A9W8I5C8"/>
<dbReference type="GO" id="GO:0005525">
    <property type="term" value="F:GTP binding"/>
    <property type="evidence" value="ECO:0007669"/>
    <property type="project" value="UniProtKB-KW"/>
</dbReference>
<dbReference type="InterPro" id="IPR031157">
    <property type="entry name" value="G_TR_CS"/>
</dbReference>
<keyword evidence="17" id="KW-1185">Reference proteome</keyword>
<dbReference type="PROSITE" id="PS00301">
    <property type="entry name" value="G_TR_1"/>
    <property type="match status" value="1"/>
</dbReference>
<dbReference type="CDD" id="cd04089">
    <property type="entry name" value="eRF3_II"/>
    <property type="match status" value="1"/>
</dbReference>
<evidence type="ECO:0000313" key="17">
    <source>
        <dbReference type="Proteomes" id="UP001140094"/>
    </source>
</evidence>
<evidence type="ECO:0000256" key="6">
    <source>
        <dbReference type="ARBA" id="ARBA00022737"/>
    </source>
</evidence>
<proteinExistence type="inferred from homology"/>
<dbReference type="SUPFAM" id="SSF50447">
    <property type="entry name" value="Translation proteins"/>
    <property type="match status" value="1"/>
</dbReference>
<evidence type="ECO:0000256" key="4">
    <source>
        <dbReference type="ARBA" id="ARBA00022490"/>
    </source>
</evidence>